<reference evidence="1 2" key="1">
    <citation type="journal article" date="2012" name="J. Bacteriol.">
        <title>Complete genome sequence of a thermophilic methanogen, Methanocella conradii HZ254, isolated from Chinese rice field soil.</title>
        <authorList>
            <person name="Lu Z."/>
            <person name="Lu Y."/>
        </authorList>
    </citation>
    <scope>NUCLEOTIDE SEQUENCE [LARGE SCALE GENOMIC DNA]</scope>
    <source>
        <strain evidence="2">DSM 24694 / JCM 17849 / CGMCC 1.5162 / HZ254</strain>
    </source>
</reference>
<dbReference type="InterPro" id="IPR023214">
    <property type="entry name" value="HAD_sf"/>
</dbReference>
<keyword evidence="1" id="KW-0378">Hydrolase</keyword>
<dbReference type="SUPFAM" id="SSF56784">
    <property type="entry name" value="HAD-like"/>
    <property type="match status" value="1"/>
</dbReference>
<dbReference type="Gene3D" id="3.90.1070.10">
    <property type="match status" value="1"/>
</dbReference>
<dbReference type="GeneID" id="11970702"/>
<dbReference type="RefSeq" id="WP_014405407.1">
    <property type="nucleotide sequence ID" value="NC_017034.1"/>
</dbReference>
<name>H8I9F0_METCZ</name>
<keyword evidence="2" id="KW-1185">Reference proteome</keyword>
<dbReference type="AlphaFoldDB" id="H8I9F0"/>
<dbReference type="PANTHER" id="PTHR10000:SF8">
    <property type="entry name" value="HAD SUPERFAMILY HYDROLASE-LIKE, TYPE 3"/>
    <property type="match status" value="1"/>
</dbReference>
<accession>H8I9F0</accession>
<dbReference type="STRING" id="1041930.Mtc_0807"/>
<dbReference type="PANTHER" id="PTHR10000">
    <property type="entry name" value="PHOSPHOSERINE PHOSPHATASE"/>
    <property type="match status" value="1"/>
</dbReference>
<dbReference type="GO" id="GO:0000287">
    <property type="term" value="F:magnesium ion binding"/>
    <property type="evidence" value="ECO:0007669"/>
    <property type="project" value="TreeGrafter"/>
</dbReference>
<evidence type="ECO:0000313" key="1">
    <source>
        <dbReference type="EMBL" id="AFC99568.1"/>
    </source>
</evidence>
<dbReference type="HOGENOM" id="CLU_044146_2_0_2"/>
<dbReference type="Pfam" id="PF08282">
    <property type="entry name" value="Hydrolase_3"/>
    <property type="match status" value="2"/>
</dbReference>
<dbReference type="Proteomes" id="UP000005233">
    <property type="component" value="Chromosome"/>
</dbReference>
<gene>
    <name evidence="1" type="ordered locus">Mtc_0807</name>
</gene>
<dbReference type="OrthoDB" id="120822at2157"/>
<dbReference type="InterPro" id="IPR036412">
    <property type="entry name" value="HAD-like_sf"/>
</dbReference>
<dbReference type="eggNOG" id="arCOG01213">
    <property type="taxonomic scope" value="Archaea"/>
</dbReference>
<dbReference type="KEGG" id="mez:Mtc_0807"/>
<organism evidence="1 2">
    <name type="scientific">Methanocella conradii (strain DSM 24694 / JCM 17849 / CGMCC 1.5162 / HZ254)</name>
    <dbReference type="NCBI Taxonomy" id="1041930"/>
    <lineage>
        <taxon>Archaea</taxon>
        <taxon>Methanobacteriati</taxon>
        <taxon>Methanobacteriota</taxon>
        <taxon>Stenosarchaea group</taxon>
        <taxon>Methanomicrobia</taxon>
        <taxon>Methanocellales</taxon>
        <taxon>Methanocellaceae</taxon>
        <taxon>Methanocella</taxon>
    </lineage>
</organism>
<evidence type="ECO:0000313" key="2">
    <source>
        <dbReference type="Proteomes" id="UP000005233"/>
    </source>
</evidence>
<dbReference type="GO" id="GO:0005829">
    <property type="term" value="C:cytosol"/>
    <property type="evidence" value="ECO:0007669"/>
    <property type="project" value="TreeGrafter"/>
</dbReference>
<dbReference type="Gene3D" id="3.40.50.1000">
    <property type="entry name" value="HAD superfamily/HAD-like"/>
    <property type="match status" value="1"/>
</dbReference>
<protein>
    <submittedName>
        <fullName evidence="1">Hydrolases of the HAD superfamily</fullName>
    </submittedName>
</protein>
<dbReference type="EMBL" id="CP003243">
    <property type="protein sequence ID" value="AFC99568.1"/>
    <property type="molecule type" value="Genomic_DNA"/>
</dbReference>
<dbReference type="GO" id="GO:0016791">
    <property type="term" value="F:phosphatase activity"/>
    <property type="evidence" value="ECO:0007669"/>
    <property type="project" value="TreeGrafter"/>
</dbReference>
<proteinExistence type="predicted"/>
<sequence>MTIRLVISDFDRTFTDGTLSVEAGLVEAIRRLKKRGASFSIVSGRSYDFLEDYCGRLDGLVDSFVAENGCIGCYGGKKYMIGNCVDREAVFERLESLGVPYGRGEVIFSVGSCHERELMDALSSVDSLFHVIRNVDSLMVLPKGVSKSSGAAWLATMHGVSREETAAIGDAENDVHLRNACGLLGAVSNAIPSMKEAADYVCRQGYGKGLQEFIEHIEPLI</sequence>